<gene>
    <name evidence="2" type="ORF">VC83_03398</name>
</gene>
<name>A0A177AEX0_9PEZI</name>
<sequence length="255" mass="28083">MSTHGLSRLPMATAFNLDSTRRTSFRQQQQLSSRKSLRIPFDNSLFTDALTTYPSPNTSPAPPPNNPTAQNPNPQHPSHRRRRTVGSPRSESSTSQDTSHGPISQRLKSQNRTSQRAFRYHRTERFLALQSRVADLEKQLDAAKVVNQLLAQMSRLRSLEELRDSMGGGGVLRSGREGERETGEAASEPPACEEGGGFQTCELPLLGVGEYWDAMVGREGGFEEDDGVDWQAVGLGEGSLSEASPFGRVLDWGWA</sequence>
<feature type="region of interest" description="Disordered" evidence="1">
    <location>
        <begin position="48"/>
        <end position="115"/>
    </location>
</feature>
<dbReference type="OrthoDB" id="3439545at2759"/>
<feature type="region of interest" description="Disordered" evidence="1">
    <location>
        <begin position="167"/>
        <end position="195"/>
    </location>
</feature>
<dbReference type="EMBL" id="KV441391">
    <property type="protein sequence ID" value="OAF60655.2"/>
    <property type="molecule type" value="Genomic_DNA"/>
</dbReference>
<protein>
    <recommendedName>
        <fullName evidence="3">BZIP domain-containing protein</fullName>
    </recommendedName>
</protein>
<dbReference type="CDD" id="cd14688">
    <property type="entry name" value="bZIP_YAP"/>
    <property type="match status" value="1"/>
</dbReference>
<dbReference type="GO" id="GO:0003700">
    <property type="term" value="F:DNA-binding transcription factor activity"/>
    <property type="evidence" value="ECO:0007669"/>
    <property type="project" value="InterPro"/>
</dbReference>
<proteinExistence type="predicted"/>
<dbReference type="GeneID" id="36286475"/>
<dbReference type="AlphaFoldDB" id="A0A177AEX0"/>
<feature type="compositionally biased region" description="Polar residues" evidence="1">
    <location>
        <begin position="87"/>
        <end position="115"/>
    </location>
</feature>
<dbReference type="SUPFAM" id="SSF57959">
    <property type="entry name" value="Leucine zipper domain"/>
    <property type="match status" value="1"/>
</dbReference>
<evidence type="ECO:0000313" key="2">
    <source>
        <dbReference type="EMBL" id="OAF60655.2"/>
    </source>
</evidence>
<dbReference type="Gene3D" id="1.20.5.170">
    <property type="match status" value="1"/>
</dbReference>
<evidence type="ECO:0008006" key="3">
    <source>
        <dbReference type="Google" id="ProtNLM"/>
    </source>
</evidence>
<dbReference type="RefSeq" id="XP_024325936.1">
    <property type="nucleotide sequence ID" value="XM_024467046.1"/>
</dbReference>
<organism evidence="2">
    <name type="scientific">Pseudogymnoascus destructans</name>
    <dbReference type="NCBI Taxonomy" id="655981"/>
    <lineage>
        <taxon>Eukaryota</taxon>
        <taxon>Fungi</taxon>
        <taxon>Dikarya</taxon>
        <taxon>Ascomycota</taxon>
        <taxon>Pezizomycotina</taxon>
        <taxon>Leotiomycetes</taxon>
        <taxon>Thelebolales</taxon>
        <taxon>Thelebolaceae</taxon>
        <taxon>Pseudogymnoascus</taxon>
    </lineage>
</organism>
<evidence type="ECO:0000256" key="1">
    <source>
        <dbReference type="SAM" id="MobiDB-lite"/>
    </source>
</evidence>
<dbReference type="InterPro" id="IPR046347">
    <property type="entry name" value="bZIP_sf"/>
</dbReference>
<accession>A0A177AEX0</accession>
<reference evidence="2" key="1">
    <citation type="submission" date="2016-03" db="EMBL/GenBank/DDBJ databases">
        <title>Updated assembly of Pseudogymnoascus destructans, the fungus causing white-nose syndrome of bats.</title>
        <authorList>
            <person name="Palmer J.M."/>
            <person name="Drees K.P."/>
            <person name="Foster J.T."/>
            <person name="Lindner D.L."/>
        </authorList>
    </citation>
    <scope>NUCLEOTIDE SEQUENCE [LARGE SCALE GENOMIC DNA]</scope>
    <source>
        <strain evidence="2">20631-21</strain>
    </source>
</reference>
<dbReference type="Proteomes" id="UP000077154">
    <property type="component" value="Unassembled WGS sequence"/>
</dbReference>
<feature type="compositionally biased region" description="Pro residues" evidence="1">
    <location>
        <begin position="57"/>
        <end position="66"/>
    </location>
</feature>
<feature type="compositionally biased region" description="Basic and acidic residues" evidence="1">
    <location>
        <begin position="174"/>
        <end position="183"/>
    </location>
</feature>